<dbReference type="GO" id="GO:0016887">
    <property type="term" value="F:ATP hydrolysis activity"/>
    <property type="evidence" value="ECO:0007669"/>
    <property type="project" value="InterPro"/>
</dbReference>
<dbReference type="PANTHER" id="PTHR24220:SF86">
    <property type="entry name" value="ABC TRANSPORTER ABCH.1"/>
    <property type="match status" value="1"/>
</dbReference>
<accession>A0A2K8YTX7</accession>
<proteinExistence type="inferred from homology"/>
<dbReference type="PROSITE" id="PS00211">
    <property type="entry name" value="ABC_TRANSPORTER_1"/>
    <property type="match status" value="1"/>
</dbReference>
<name>A0A2K8YTX7_9BACT</name>
<organism evidence="6 7">
    <name type="scientific">Spirosoma pollinicola</name>
    <dbReference type="NCBI Taxonomy" id="2057025"/>
    <lineage>
        <taxon>Bacteria</taxon>
        <taxon>Pseudomonadati</taxon>
        <taxon>Bacteroidota</taxon>
        <taxon>Cytophagia</taxon>
        <taxon>Cytophagales</taxon>
        <taxon>Cytophagaceae</taxon>
        <taxon>Spirosoma</taxon>
    </lineage>
</organism>
<dbReference type="EMBL" id="CP025096">
    <property type="protein sequence ID" value="AUD01039.1"/>
    <property type="molecule type" value="Genomic_DNA"/>
</dbReference>
<dbReference type="SUPFAM" id="SSF52540">
    <property type="entry name" value="P-loop containing nucleoside triphosphate hydrolases"/>
    <property type="match status" value="1"/>
</dbReference>
<dbReference type="InterPro" id="IPR003439">
    <property type="entry name" value="ABC_transporter-like_ATP-bd"/>
</dbReference>
<dbReference type="GO" id="GO:0022857">
    <property type="term" value="F:transmembrane transporter activity"/>
    <property type="evidence" value="ECO:0007669"/>
    <property type="project" value="TreeGrafter"/>
</dbReference>
<dbReference type="KEGG" id="spir:CWM47_03890"/>
<dbReference type="PANTHER" id="PTHR24220">
    <property type="entry name" value="IMPORT ATP-BINDING PROTEIN"/>
    <property type="match status" value="1"/>
</dbReference>
<reference evidence="6 7" key="1">
    <citation type="submission" date="2017-11" db="EMBL/GenBank/DDBJ databases">
        <title>Taxonomic description and genome sequences of Spirosoma HA7 sp. nov., isolated from pollen microhabitat of Corylus avellana.</title>
        <authorList>
            <person name="Ambika Manirajan B."/>
            <person name="Suarez C."/>
            <person name="Ratering S."/>
            <person name="Geissler-Plaum R."/>
            <person name="Cardinale M."/>
            <person name="Sylvia S."/>
        </authorList>
    </citation>
    <scope>NUCLEOTIDE SEQUENCE [LARGE SCALE GENOMIC DNA]</scope>
    <source>
        <strain evidence="6 7">HA7</strain>
    </source>
</reference>
<dbReference type="GO" id="GO:0005524">
    <property type="term" value="F:ATP binding"/>
    <property type="evidence" value="ECO:0007669"/>
    <property type="project" value="UniProtKB-KW"/>
</dbReference>
<dbReference type="InterPro" id="IPR017871">
    <property type="entry name" value="ABC_transporter-like_CS"/>
</dbReference>
<dbReference type="Pfam" id="PF00005">
    <property type="entry name" value="ABC_tran"/>
    <property type="match status" value="1"/>
</dbReference>
<dbReference type="Proteomes" id="UP000232883">
    <property type="component" value="Chromosome"/>
</dbReference>
<dbReference type="FunFam" id="3.40.50.300:FF:000032">
    <property type="entry name" value="Export ABC transporter ATP-binding protein"/>
    <property type="match status" value="1"/>
</dbReference>
<feature type="domain" description="ABC transporter" evidence="5">
    <location>
        <begin position="5"/>
        <end position="229"/>
    </location>
</feature>
<dbReference type="OrthoDB" id="1114670at2"/>
<evidence type="ECO:0000313" key="6">
    <source>
        <dbReference type="EMBL" id="AUD01039.1"/>
    </source>
</evidence>
<dbReference type="InterPro" id="IPR003593">
    <property type="entry name" value="AAA+_ATPase"/>
</dbReference>
<dbReference type="Gene3D" id="3.40.50.300">
    <property type="entry name" value="P-loop containing nucleotide triphosphate hydrolases"/>
    <property type="match status" value="1"/>
</dbReference>
<protein>
    <submittedName>
        <fullName evidence="6">ATP-binding protein</fullName>
    </submittedName>
</protein>
<dbReference type="SMART" id="SM00382">
    <property type="entry name" value="AAA"/>
    <property type="match status" value="1"/>
</dbReference>
<evidence type="ECO:0000256" key="4">
    <source>
        <dbReference type="ARBA" id="ARBA00038388"/>
    </source>
</evidence>
<dbReference type="GO" id="GO:0005886">
    <property type="term" value="C:plasma membrane"/>
    <property type="evidence" value="ECO:0007669"/>
    <property type="project" value="TreeGrafter"/>
</dbReference>
<dbReference type="InterPro" id="IPR027417">
    <property type="entry name" value="P-loop_NTPase"/>
</dbReference>
<comment type="similarity">
    <text evidence="4">Belongs to the ABC transporter superfamily. Macrolide exporter (TC 3.A.1.122) family.</text>
</comment>
<dbReference type="GO" id="GO:0098796">
    <property type="term" value="C:membrane protein complex"/>
    <property type="evidence" value="ECO:0007669"/>
    <property type="project" value="UniProtKB-ARBA"/>
</dbReference>
<dbReference type="CDD" id="cd03255">
    <property type="entry name" value="ABC_MJ0796_LolCDE_FtsE"/>
    <property type="match status" value="1"/>
</dbReference>
<dbReference type="RefSeq" id="WP_100986462.1">
    <property type="nucleotide sequence ID" value="NZ_CP025096.1"/>
</dbReference>
<keyword evidence="3 6" id="KW-0067">ATP-binding</keyword>
<sequence length="230" mass="25645">MSTVLSAQHLNKAFYDPEKFQVLTDVTFDVQKGEFLSIVGKSGCGKSTLLYLLSTMDTDYEGKIEMADTKLTGRSQDYLAHFRNEHLGFVFQFHFLLPEFSALQNVMLPGLKLGKYPEKEVEERAMEKLRLIGMADFARKPANKLSGGQQQRVAIARALINDPTIIMGDEPTGNLDRANTENVFTIFHDLASKGQTIIAVTHDPDFAAGTNRTIEMSDGMIIGNHENKVQ</sequence>
<dbReference type="InterPro" id="IPR015854">
    <property type="entry name" value="ABC_transpr_LolD-like"/>
</dbReference>
<dbReference type="AlphaFoldDB" id="A0A2K8YTX7"/>
<keyword evidence="2" id="KW-0547">Nucleotide-binding</keyword>
<evidence type="ECO:0000256" key="2">
    <source>
        <dbReference type="ARBA" id="ARBA00022741"/>
    </source>
</evidence>
<evidence type="ECO:0000256" key="3">
    <source>
        <dbReference type="ARBA" id="ARBA00022840"/>
    </source>
</evidence>
<keyword evidence="1" id="KW-0813">Transport</keyword>
<evidence type="ECO:0000259" key="5">
    <source>
        <dbReference type="PROSITE" id="PS50893"/>
    </source>
</evidence>
<dbReference type="PROSITE" id="PS50893">
    <property type="entry name" value="ABC_TRANSPORTER_2"/>
    <property type="match status" value="1"/>
</dbReference>
<evidence type="ECO:0000313" key="7">
    <source>
        <dbReference type="Proteomes" id="UP000232883"/>
    </source>
</evidence>
<keyword evidence="7" id="KW-1185">Reference proteome</keyword>
<gene>
    <name evidence="6" type="ORF">CWM47_03890</name>
</gene>
<evidence type="ECO:0000256" key="1">
    <source>
        <dbReference type="ARBA" id="ARBA00022448"/>
    </source>
</evidence>
<dbReference type="InterPro" id="IPR017911">
    <property type="entry name" value="MacB-like_ATP-bd"/>
</dbReference>